<dbReference type="Proteomes" id="UP001054837">
    <property type="component" value="Unassembled WGS sequence"/>
</dbReference>
<reference evidence="1 2" key="1">
    <citation type="submission" date="2021-06" db="EMBL/GenBank/DDBJ databases">
        <title>Caerostris darwini draft genome.</title>
        <authorList>
            <person name="Kono N."/>
            <person name="Arakawa K."/>
        </authorList>
    </citation>
    <scope>NUCLEOTIDE SEQUENCE [LARGE SCALE GENOMIC DNA]</scope>
</reference>
<keyword evidence="2" id="KW-1185">Reference proteome</keyword>
<gene>
    <name evidence="1" type="ORF">CDAR_406231</name>
</gene>
<accession>A0AAV4MUT3</accession>
<evidence type="ECO:0000313" key="2">
    <source>
        <dbReference type="Proteomes" id="UP001054837"/>
    </source>
</evidence>
<comment type="caution">
    <text evidence="1">The sequence shown here is derived from an EMBL/GenBank/DDBJ whole genome shotgun (WGS) entry which is preliminary data.</text>
</comment>
<dbReference type="EMBL" id="BPLQ01000843">
    <property type="protein sequence ID" value="GIX75649.1"/>
    <property type="molecule type" value="Genomic_DNA"/>
</dbReference>
<evidence type="ECO:0000313" key="1">
    <source>
        <dbReference type="EMBL" id="GIX75649.1"/>
    </source>
</evidence>
<name>A0AAV4MUT3_9ARAC</name>
<dbReference type="AlphaFoldDB" id="A0AAV4MUT3"/>
<protein>
    <submittedName>
        <fullName evidence="1">Uncharacterized protein</fullName>
    </submittedName>
</protein>
<proteinExistence type="predicted"/>
<organism evidence="1 2">
    <name type="scientific">Caerostris darwini</name>
    <dbReference type="NCBI Taxonomy" id="1538125"/>
    <lineage>
        <taxon>Eukaryota</taxon>
        <taxon>Metazoa</taxon>
        <taxon>Ecdysozoa</taxon>
        <taxon>Arthropoda</taxon>
        <taxon>Chelicerata</taxon>
        <taxon>Arachnida</taxon>
        <taxon>Araneae</taxon>
        <taxon>Araneomorphae</taxon>
        <taxon>Entelegynae</taxon>
        <taxon>Araneoidea</taxon>
        <taxon>Araneidae</taxon>
        <taxon>Caerostris</taxon>
    </lineage>
</organism>
<sequence>MLKVNNRKLEGVPKEARLSLEFLDEVLDQYESEVEQFAENKPRHLEDIPVDVRHSLEILDDILTEYEGDDNSYDDVKDEDSSTQDLRPMEDIPEAVRKSLEILDSIIDEVEQESQMPRRNRSNVNGTLDRRNRCWLYPVSFGLNTVNGGSGSVTGHGAVQKRFLESPHRKRNKKQGMCVVAKKQCLLAGKNKDSMELDCIYPF</sequence>